<dbReference type="GeneID" id="25325308"/>
<dbReference type="PANTHER" id="PTHR44329">
    <property type="entry name" value="SERINE/THREONINE-PROTEIN KINASE TNNI3K-RELATED"/>
    <property type="match status" value="1"/>
</dbReference>
<dbReference type="SUPFAM" id="SSF56112">
    <property type="entry name" value="Protein kinase-like (PK-like)"/>
    <property type="match status" value="1"/>
</dbReference>
<dbReference type="Proteomes" id="UP000054342">
    <property type="component" value="Unassembled WGS sequence"/>
</dbReference>
<dbReference type="PANTHER" id="PTHR44329:SF289">
    <property type="entry name" value="SERINE_THREONINE-PROTEIN KINASE VIK"/>
    <property type="match status" value="1"/>
</dbReference>
<evidence type="ECO:0000313" key="2">
    <source>
        <dbReference type="EMBL" id="KIW58907.1"/>
    </source>
</evidence>
<feature type="domain" description="Protein kinase" evidence="1">
    <location>
        <begin position="12"/>
        <end position="270"/>
    </location>
</feature>
<dbReference type="GO" id="GO:0005524">
    <property type="term" value="F:ATP binding"/>
    <property type="evidence" value="ECO:0007669"/>
    <property type="project" value="InterPro"/>
</dbReference>
<organism evidence="2 3">
    <name type="scientific">Exophiala xenobiotica</name>
    <dbReference type="NCBI Taxonomy" id="348802"/>
    <lineage>
        <taxon>Eukaryota</taxon>
        <taxon>Fungi</taxon>
        <taxon>Dikarya</taxon>
        <taxon>Ascomycota</taxon>
        <taxon>Pezizomycotina</taxon>
        <taxon>Eurotiomycetes</taxon>
        <taxon>Chaetothyriomycetidae</taxon>
        <taxon>Chaetothyriales</taxon>
        <taxon>Herpotrichiellaceae</taxon>
        <taxon>Exophiala</taxon>
    </lineage>
</organism>
<dbReference type="AlphaFoldDB" id="A0A0D2D9D1"/>
<dbReference type="GO" id="GO:0004674">
    <property type="term" value="F:protein serine/threonine kinase activity"/>
    <property type="evidence" value="ECO:0007669"/>
    <property type="project" value="TreeGrafter"/>
</dbReference>
<dbReference type="InterPro" id="IPR051681">
    <property type="entry name" value="Ser/Thr_Kinases-Pseudokinases"/>
</dbReference>
<name>A0A0D2D9D1_9EURO</name>
<dbReference type="EMBL" id="KN847318">
    <property type="protein sequence ID" value="KIW58907.1"/>
    <property type="molecule type" value="Genomic_DNA"/>
</dbReference>
<accession>A0A0D2D9D1</accession>
<keyword evidence="3" id="KW-1185">Reference proteome</keyword>
<dbReference type="STRING" id="348802.A0A0D2D9D1"/>
<proteinExistence type="predicted"/>
<dbReference type="InterPro" id="IPR000719">
    <property type="entry name" value="Prot_kinase_dom"/>
</dbReference>
<sequence length="270" mass="30247">MDANYVYLDGTVVREQIIGVGGTGIVVSRGGYAYKIPLISKIIKIDGVPFDDGGFPPPKEGDYDERATAIEALENEKAIYRRLGDHSGIIRCYNLQSTDPSIQMPLMEGDLRHYLDETRPARATLLSWLTQLAHAMAHIHSRRVIIGDFRLDNIVYDENMSIKLIDFSESSLMPLDWDLDGCDGSGFSIWTDLGQFGAVMFDMITGQRCAFDIYHDWRQVGDQPTWPRRDTLPSTSGVWLGSIIEKCWTKGFGSAQDLVEELEKQTGSVC</sequence>
<dbReference type="HOGENOM" id="CLU_000288_31_7_1"/>
<dbReference type="PROSITE" id="PS50011">
    <property type="entry name" value="PROTEIN_KINASE_DOM"/>
    <property type="match status" value="1"/>
</dbReference>
<dbReference type="Gene3D" id="1.10.510.10">
    <property type="entry name" value="Transferase(Phosphotransferase) domain 1"/>
    <property type="match status" value="1"/>
</dbReference>
<dbReference type="RefSeq" id="XP_013319491.1">
    <property type="nucleotide sequence ID" value="XM_013464037.1"/>
</dbReference>
<protein>
    <recommendedName>
        <fullName evidence="1">Protein kinase domain-containing protein</fullName>
    </recommendedName>
</protein>
<evidence type="ECO:0000313" key="3">
    <source>
        <dbReference type="Proteomes" id="UP000054342"/>
    </source>
</evidence>
<evidence type="ECO:0000259" key="1">
    <source>
        <dbReference type="PROSITE" id="PS50011"/>
    </source>
</evidence>
<dbReference type="OrthoDB" id="1668230at2759"/>
<dbReference type="Pfam" id="PF00069">
    <property type="entry name" value="Pkinase"/>
    <property type="match status" value="1"/>
</dbReference>
<gene>
    <name evidence="2" type="ORF">PV05_03400</name>
</gene>
<reference evidence="2 3" key="1">
    <citation type="submission" date="2015-01" db="EMBL/GenBank/DDBJ databases">
        <title>The Genome Sequence of Exophiala xenobiotica CBS118157.</title>
        <authorList>
            <consortium name="The Broad Institute Genomics Platform"/>
            <person name="Cuomo C."/>
            <person name="de Hoog S."/>
            <person name="Gorbushina A."/>
            <person name="Stielow B."/>
            <person name="Teixiera M."/>
            <person name="Abouelleil A."/>
            <person name="Chapman S.B."/>
            <person name="Priest M."/>
            <person name="Young S.K."/>
            <person name="Wortman J."/>
            <person name="Nusbaum C."/>
            <person name="Birren B."/>
        </authorList>
    </citation>
    <scope>NUCLEOTIDE SEQUENCE [LARGE SCALE GENOMIC DNA]</scope>
    <source>
        <strain evidence="2 3">CBS 118157</strain>
    </source>
</reference>
<dbReference type="InterPro" id="IPR011009">
    <property type="entry name" value="Kinase-like_dom_sf"/>
</dbReference>